<dbReference type="InterPro" id="IPR035093">
    <property type="entry name" value="RelE/ParE_toxin_dom_sf"/>
</dbReference>
<dbReference type="AlphaFoldDB" id="A0A844GZ46"/>
<evidence type="ECO:0000313" key="3">
    <source>
        <dbReference type="Proteomes" id="UP000437131"/>
    </source>
</evidence>
<evidence type="ECO:0000313" key="2">
    <source>
        <dbReference type="EMBL" id="MTF39236.1"/>
    </source>
</evidence>
<dbReference type="PANTHER" id="PTHR38813:SF1">
    <property type="entry name" value="TOXIN RELE1-RELATED"/>
    <property type="match status" value="1"/>
</dbReference>
<proteinExistence type="predicted"/>
<dbReference type="RefSeq" id="WP_015220809.1">
    <property type="nucleotide sequence ID" value="NZ_WMIA01000011.1"/>
</dbReference>
<sequence>MKVKFESAFAKDLQKIKDKKLSEQIKYVILECKKAELFNQVKNVKKLTGYNNFYRIKIRDYRIGLEIQEDTIIFTRFLHRKDIYKYFP</sequence>
<organism evidence="2 3">
    <name type="scientific">Cyanobacterium aponinum 0216</name>
    <dbReference type="NCBI Taxonomy" id="2676140"/>
    <lineage>
        <taxon>Bacteria</taxon>
        <taxon>Bacillati</taxon>
        <taxon>Cyanobacteriota</taxon>
        <taxon>Cyanophyceae</taxon>
        <taxon>Oscillatoriophycideae</taxon>
        <taxon>Chroococcales</taxon>
        <taxon>Geminocystaceae</taxon>
        <taxon>Cyanobacterium</taxon>
    </lineage>
</organism>
<accession>A0A844GZ46</accession>
<gene>
    <name evidence="2" type="ORF">GGC33_09870</name>
</gene>
<dbReference type="Pfam" id="PF05016">
    <property type="entry name" value="ParE_toxin"/>
    <property type="match status" value="1"/>
</dbReference>
<dbReference type="PANTHER" id="PTHR38813">
    <property type="match status" value="1"/>
</dbReference>
<protein>
    <submittedName>
        <fullName evidence="2">Type II toxin-antitoxin system RelE/ParE family toxin</fullName>
    </submittedName>
</protein>
<dbReference type="Proteomes" id="UP000437131">
    <property type="component" value="Unassembled WGS sequence"/>
</dbReference>
<dbReference type="InterPro" id="IPR052747">
    <property type="entry name" value="TA_system_RelE_toxin"/>
</dbReference>
<evidence type="ECO:0000256" key="1">
    <source>
        <dbReference type="ARBA" id="ARBA00022649"/>
    </source>
</evidence>
<dbReference type="Gene3D" id="3.30.2310.20">
    <property type="entry name" value="RelE-like"/>
    <property type="match status" value="1"/>
</dbReference>
<dbReference type="InterPro" id="IPR007712">
    <property type="entry name" value="RelE/ParE_toxin"/>
</dbReference>
<name>A0A844GZ46_9CHRO</name>
<reference evidence="2 3" key="1">
    <citation type="submission" date="2019-11" db="EMBL/GenBank/DDBJ databases">
        <title>Isolation of a new High Light Tolerant Cyanobacteria.</title>
        <authorList>
            <person name="Dobson Z."/>
            <person name="Vaughn N."/>
            <person name="Vaughn M."/>
            <person name="Fromme P."/>
            <person name="Mazor Y."/>
        </authorList>
    </citation>
    <scope>NUCLEOTIDE SEQUENCE [LARGE SCALE GENOMIC DNA]</scope>
    <source>
        <strain evidence="2 3">0216</strain>
    </source>
</reference>
<dbReference type="EMBL" id="WMIA01000011">
    <property type="protein sequence ID" value="MTF39236.1"/>
    <property type="molecule type" value="Genomic_DNA"/>
</dbReference>
<dbReference type="SUPFAM" id="SSF143011">
    <property type="entry name" value="RelE-like"/>
    <property type="match status" value="1"/>
</dbReference>
<comment type="caution">
    <text evidence="2">The sequence shown here is derived from an EMBL/GenBank/DDBJ whole genome shotgun (WGS) entry which is preliminary data.</text>
</comment>
<keyword evidence="1" id="KW-1277">Toxin-antitoxin system</keyword>